<proteinExistence type="predicted"/>
<accession>A0AC61THT4</accession>
<protein>
    <submittedName>
        <fullName evidence="1">Phage major capsid protein, P2 family</fullName>
    </submittedName>
</protein>
<gene>
    <name evidence="1" type="ORF">DCL27_00320</name>
</gene>
<evidence type="ECO:0000313" key="1">
    <source>
        <dbReference type="EMBL" id="UCQ00293.1"/>
    </source>
</evidence>
<keyword evidence="2" id="KW-1185">Reference proteome</keyword>
<sequence length="350" mass="39303">MAMVLTAHTRTQLNQYMRHQAQLNSVSVETLGKRYSVTPEIQQRMEAASKESTEFTQKINIIGVNDQEGEKIMVNTTGPIARTNTSSDGTQRRNPLTAHDLAATRYRCEQVNYDTYISYPQLDAWSAQPNFRTLVNQQIARQIALDRIMIGFNGTSHALASNFASNQLLQDVNIGWLQHIRTKAAVRVMSGVTLTARDMDNKAIHKGKYDNADALVQDAHSSLLDEWHKDAPDLVVILGRDLFNSLRLPMINALSGTNPNTELMAGQLIISSRMIGGLPVYLAPFFPKDALLITSFNNLSIYYQRGSLRRLIREEPEYNRIATYQSTNDAYVVEDFGKCALIEGLKFATE</sequence>
<dbReference type="Proteomes" id="UP000245918">
    <property type="component" value="Chromosome"/>
</dbReference>
<reference evidence="1" key="1">
    <citation type="submission" date="2021-09" db="EMBL/GenBank/DDBJ databases">
        <title>Comparative genomics of Edwardsiella genus reveals species-based diversity.</title>
        <authorList>
            <person name="Tekedar H.C."/>
            <person name="Kumru S."/>
            <person name="Waldbieser G.C."/>
            <person name="Reichley S.R."/>
            <person name="Lawrence M.L."/>
            <person name="Griffin M.J."/>
        </authorList>
    </citation>
    <scope>NUCLEOTIDE SEQUENCE</scope>
    <source>
        <strain evidence="1">ATCC 15947</strain>
    </source>
</reference>
<dbReference type="EMBL" id="CP084506">
    <property type="protein sequence ID" value="UCQ00293.1"/>
    <property type="molecule type" value="Genomic_DNA"/>
</dbReference>
<evidence type="ECO:0000313" key="2">
    <source>
        <dbReference type="Proteomes" id="UP000245918"/>
    </source>
</evidence>
<organism evidence="1 2">
    <name type="scientific">Edwardsiella tarda ATCC 15947 = NBRC 105688</name>
    <dbReference type="NCBI Taxonomy" id="667121"/>
    <lineage>
        <taxon>Bacteria</taxon>
        <taxon>Pseudomonadati</taxon>
        <taxon>Pseudomonadota</taxon>
        <taxon>Gammaproteobacteria</taxon>
        <taxon>Enterobacterales</taxon>
        <taxon>Hafniaceae</taxon>
        <taxon>Edwardsiella</taxon>
    </lineage>
</organism>
<name>A0AC61THT4_EDWTA</name>